<protein>
    <submittedName>
        <fullName evidence="2">Uncharacterized protein</fullName>
    </submittedName>
</protein>
<feature type="transmembrane region" description="Helical" evidence="1">
    <location>
        <begin position="12"/>
        <end position="28"/>
    </location>
</feature>
<keyword evidence="1" id="KW-0812">Transmembrane</keyword>
<feature type="transmembrane region" description="Helical" evidence="1">
    <location>
        <begin position="126"/>
        <end position="147"/>
    </location>
</feature>
<keyword evidence="1" id="KW-0472">Membrane</keyword>
<name>A0AA97BDA6_9CYAN</name>
<feature type="transmembrane region" description="Helical" evidence="1">
    <location>
        <begin position="40"/>
        <end position="57"/>
    </location>
</feature>
<feature type="transmembrane region" description="Helical" evidence="1">
    <location>
        <begin position="94"/>
        <end position="114"/>
    </location>
</feature>
<feature type="transmembrane region" description="Helical" evidence="1">
    <location>
        <begin position="233"/>
        <end position="257"/>
    </location>
</feature>
<dbReference type="RefSeq" id="WP_316786723.1">
    <property type="nucleotide sequence ID" value="NZ_CP053540.1"/>
</dbReference>
<keyword evidence="1" id="KW-1133">Transmembrane helix</keyword>
<gene>
    <name evidence="2" type="ORF">HNI00_12825</name>
</gene>
<feature type="transmembrane region" description="Helical" evidence="1">
    <location>
        <begin position="189"/>
        <end position="205"/>
    </location>
</feature>
<feature type="transmembrane region" description="Helical" evidence="1">
    <location>
        <begin position="69"/>
        <end position="88"/>
    </location>
</feature>
<dbReference type="AlphaFoldDB" id="A0AA97BDA6"/>
<organism evidence="2">
    <name type="scientific">Thermoleptolyngbya oregonensis NK1-22</name>
    <dbReference type="NCBI Taxonomy" id="2547457"/>
    <lineage>
        <taxon>Bacteria</taxon>
        <taxon>Bacillati</taxon>
        <taxon>Cyanobacteriota</taxon>
        <taxon>Cyanophyceae</taxon>
        <taxon>Oculatellales</taxon>
        <taxon>Oculatellaceae</taxon>
        <taxon>Thermoleptolyngbya</taxon>
    </lineage>
</organism>
<proteinExistence type="predicted"/>
<evidence type="ECO:0000313" key="2">
    <source>
        <dbReference type="EMBL" id="WOB43931.1"/>
    </source>
</evidence>
<feature type="transmembrane region" description="Helical" evidence="1">
    <location>
        <begin position="354"/>
        <end position="376"/>
    </location>
</feature>
<dbReference type="KEGG" id="tog:HNI00_12825"/>
<feature type="transmembrane region" description="Helical" evidence="1">
    <location>
        <begin position="159"/>
        <end position="182"/>
    </location>
</feature>
<feature type="transmembrane region" description="Helical" evidence="1">
    <location>
        <begin position="211"/>
        <end position="228"/>
    </location>
</feature>
<evidence type="ECO:0000256" key="1">
    <source>
        <dbReference type="SAM" id="Phobius"/>
    </source>
</evidence>
<accession>A0AA97BDA6</accession>
<sequence>MNFLNGFKTIRVSTLLAIAFATVFFPRILDNWGAPSAVNFVHFAIVPLIVGIFLITSRKIKAQYALMHAEMLIGLYLFAIIGFASGFLNGVGVINILVSFLLWAEPFMFLVSAVKLSSSPGQVKEFRFWILGFLIFHLILALFQFVVLGHFGDSVQGVFYFSGSGHVVGASVSASLSLYTFSHLFKAPMWIRIAIASLSLIHIIISDAKQVIVVLVLAYALMVFINLVDIRRLFLYTIGLALFLYAFIWCVNTFPFLGAFKTWADLSLYGPDGDATLLKTAGIRIMIEHFQTPLNWLLGLGPGHTVDRLGGWMLKDYSSLLSPLGSTTSPVSDAVWAAVANSWLGDRSSFFSPFWGWSALWGDFGFIGLLAYLYLAMVVWRHLCVDDASRVLMLTVLIHGFIFTQMQEPGYMLTVACLIGLRWNEYQLEKLQKTTPVRVKLRYSLNT</sequence>
<reference evidence="2" key="1">
    <citation type="submission" date="2020-05" db="EMBL/GenBank/DDBJ databases">
        <authorList>
            <person name="Zhu T."/>
            <person name="Keshari N."/>
            <person name="Lu X."/>
        </authorList>
    </citation>
    <scope>NUCLEOTIDE SEQUENCE</scope>
    <source>
        <strain evidence="2">NK1-22</strain>
    </source>
</reference>
<dbReference type="EMBL" id="CP053540">
    <property type="protein sequence ID" value="WOB43931.1"/>
    <property type="molecule type" value="Genomic_DNA"/>
</dbReference>